<protein>
    <recommendedName>
        <fullName evidence="6">Prefoldin subunit 2</fullName>
    </recommendedName>
</protein>
<sequence>MAAQSPALQLKRSDDVLKAAPTLKSRLFQIFMQTAEIQQNYSRFQNDLQSLATKIAELEGEADEHNLVLSTLTEVLVEEPDRKCFRLIGGVLVERTVKDVVPALQTNRDGIRKAVKALADQYQTKEKEFDTFKSDYKVRLVNA</sequence>
<dbReference type="Proteomes" id="UP000559256">
    <property type="component" value="Unassembled WGS sequence"/>
</dbReference>
<dbReference type="EMBL" id="JAACJM010000047">
    <property type="protein sequence ID" value="KAF5359019.1"/>
    <property type="molecule type" value="Genomic_DNA"/>
</dbReference>
<dbReference type="InterPro" id="IPR027235">
    <property type="entry name" value="PFD2"/>
</dbReference>
<dbReference type="GO" id="GO:0006457">
    <property type="term" value="P:protein folding"/>
    <property type="evidence" value="ECO:0007669"/>
    <property type="project" value="InterPro"/>
</dbReference>
<dbReference type="InterPro" id="IPR002777">
    <property type="entry name" value="PFD_beta-like"/>
</dbReference>
<dbReference type="AlphaFoldDB" id="A0A8H5LJ47"/>
<dbReference type="GO" id="GO:0051082">
    <property type="term" value="F:unfolded protein binding"/>
    <property type="evidence" value="ECO:0007669"/>
    <property type="project" value="InterPro"/>
</dbReference>
<dbReference type="SUPFAM" id="SSF46579">
    <property type="entry name" value="Prefoldin"/>
    <property type="match status" value="1"/>
</dbReference>
<gene>
    <name evidence="4" type="ORF">D9758_004851</name>
</gene>
<organism evidence="4 5">
    <name type="scientific">Tetrapyrgos nigripes</name>
    <dbReference type="NCBI Taxonomy" id="182062"/>
    <lineage>
        <taxon>Eukaryota</taxon>
        <taxon>Fungi</taxon>
        <taxon>Dikarya</taxon>
        <taxon>Basidiomycota</taxon>
        <taxon>Agaricomycotina</taxon>
        <taxon>Agaricomycetes</taxon>
        <taxon>Agaricomycetidae</taxon>
        <taxon>Agaricales</taxon>
        <taxon>Marasmiineae</taxon>
        <taxon>Marasmiaceae</taxon>
        <taxon>Tetrapyrgos</taxon>
    </lineage>
</organism>
<dbReference type="CDD" id="cd23163">
    <property type="entry name" value="Prefoldin_2"/>
    <property type="match status" value="1"/>
</dbReference>
<dbReference type="OrthoDB" id="29646at2759"/>
<keyword evidence="5" id="KW-1185">Reference proteome</keyword>
<reference evidence="4 5" key="1">
    <citation type="journal article" date="2020" name="ISME J.">
        <title>Uncovering the hidden diversity of litter-decomposition mechanisms in mushroom-forming fungi.</title>
        <authorList>
            <person name="Floudas D."/>
            <person name="Bentzer J."/>
            <person name="Ahren D."/>
            <person name="Johansson T."/>
            <person name="Persson P."/>
            <person name="Tunlid A."/>
        </authorList>
    </citation>
    <scope>NUCLEOTIDE SEQUENCE [LARGE SCALE GENOMIC DNA]</scope>
    <source>
        <strain evidence="4 5">CBS 291.85</strain>
    </source>
</reference>
<evidence type="ECO:0008006" key="6">
    <source>
        <dbReference type="Google" id="ProtNLM"/>
    </source>
</evidence>
<accession>A0A8H5LJ47</accession>
<dbReference type="FunFam" id="1.10.287.370:FF:000002">
    <property type="entry name" value="Prefoldin subunit 2"/>
    <property type="match status" value="1"/>
</dbReference>
<comment type="caution">
    <text evidence="4">The sequence shown here is derived from an EMBL/GenBank/DDBJ whole genome shotgun (WGS) entry which is preliminary data.</text>
</comment>
<keyword evidence="3" id="KW-0175">Coiled coil</keyword>
<name>A0A8H5LJ47_9AGAR</name>
<comment type="similarity">
    <text evidence="1">Belongs to the prefoldin subunit beta family.</text>
</comment>
<evidence type="ECO:0000313" key="4">
    <source>
        <dbReference type="EMBL" id="KAF5359019.1"/>
    </source>
</evidence>
<proteinExistence type="inferred from homology"/>
<dbReference type="InterPro" id="IPR009053">
    <property type="entry name" value="Prefoldin"/>
</dbReference>
<evidence type="ECO:0000256" key="1">
    <source>
        <dbReference type="ARBA" id="ARBA00008045"/>
    </source>
</evidence>
<keyword evidence="2" id="KW-0143">Chaperone</keyword>
<dbReference type="Pfam" id="PF01920">
    <property type="entry name" value="Prefoldin_2"/>
    <property type="match status" value="1"/>
</dbReference>
<evidence type="ECO:0000313" key="5">
    <source>
        <dbReference type="Proteomes" id="UP000559256"/>
    </source>
</evidence>
<dbReference type="Gene3D" id="1.10.287.370">
    <property type="match status" value="1"/>
</dbReference>
<evidence type="ECO:0000256" key="2">
    <source>
        <dbReference type="ARBA" id="ARBA00023186"/>
    </source>
</evidence>
<dbReference type="PANTHER" id="PTHR13303">
    <property type="entry name" value="PREFOLDIN SUBUNIT 2"/>
    <property type="match status" value="1"/>
</dbReference>
<evidence type="ECO:0000256" key="3">
    <source>
        <dbReference type="SAM" id="Coils"/>
    </source>
</evidence>
<dbReference type="GO" id="GO:0016272">
    <property type="term" value="C:prefoldin complex"/>
    <property type="evidence" value="ECO:0007669"/>
    <property type="project" value="InterPro"/>
</dbReference>
<feature type="coiled-coil region" evidence="3">
    <location>
        <begin position="41"/>
        <end position="68"/>
    </location>
</feature>